<organism evidence="28 29">
    <name type="scientific">Petromyzon marinus</name>
    <name type="common">Sea lamprey</name>
    <dbReference type="NCBI Taxonomy" id="7757"/>
    <lineage>
        <taxon>Eukaryota</taxon>
        <taxon>Metazoa</taxon>
        <taxon>Chordata</taxon>
        <taxon>Craniata</taxon>
        <taxon>Vertebrata</taxon>
        <taxon>Cyclostomata</taxon>
        <taxon>Hyperoartia</taxon>
        <taxon>Petromyzontiformes</taxon>
        <taxon>Petromyzontidae</taxon>
        <taxon>Petromyzon</taxon>
    </lineage>
</organism>
<dbReference type="InterPro" id="IPR036179">
    <property type="entry name" value="Ig-like_dom_sf"/>
</dbReference>
<dbReference type="PROSITE" id="PS00107">
    <property type="entry name" value="PROTEIN_KINASE_ATP"/>
    <property type="match status" value="1"/>
</dbReference>
<dbReference type="InterPro" id="IPR011009">
    <property type="entry name" value="Kinase-like_dom_sf"/>
</dbReference>
<protein>
    <recommendedName>
        <fullName evidence="3">receptor protein-tyrosine kinase</fullName>
        <ecNumber evidence="3">2.7.10.1</ecNumber>
    </recommendedName>
</protein>
<evidence type="ECO:0000256" key="6">
    <source>
        <dbReference type="ARBA" id="ARBA00022553"/>
    </source>
</evidence>
<gene>
    <name evidence="29" type="primary">LOC116946187</name>
</gene>
<feature type="region of interest" description="Disordered" evidence="24">
    <location>
        <begin position="360"/>
        <end position="413"/>
    </location>
</feature>
<dbReference type="FunFam" id="1.10.510.10:FF:000176">
    <property type="entry name" value="Muscle, skeletal receptor tyrosine protein kinase"/>
    <property type="match status" value="1"/>
</dbReference>
<dbReference type="AlphaFoldDB" id="A0AAJ7X0Z9"/>
<comment type="subcellular location">
    <subcellularLocation>
        <location evidence="1">Cell membrane</location>
        <topology evidence="1">Single-pass membrane protein</topology>
    </subcellularLocation>
    <subcellularLocation>
        <location evidence="2">Membrane</location>
        <topology evidence="2">Single-pass type I membrane protein</topology>
    </subcellularLocation>
</comment>
<evidence type="ECO:0000256" key="1">
    <source>
        <dbReference type="ARBA" id="ARBA00004162"/>
    </source>
</evidence>
<feature type="active site" description="Proton acceptor" evidence="20">
    <location>
        <position position="675"/>
    </location>
</feature>
<evidence type="ECO:0000256" key="9">
    <source>
        <dbReference type="ARBA" id="ARBA00022737"/>
    </source>
</evidence>
<feature type="domain" description="Ig-like" evidence="27">
    <location>
        <begin position="23"/>
        <end position="111"/>
    </location>
</feature>
<feature type="binding site" evidence="21 23">
    <location>
        <position position="542"/>
    </location>
    <ligand>
        <name>ATP</name>
        <dbReference type="ChEBI" id="CHEBI:30616"/>
    </ligand>
</feature>
<dbReference type="PRINTS" id="PR00109">
    <property type="entry name" value="TYRKINASE"/>
</dbReference>
<dbReference type="InterPro" id="IPR008266">
    <property type="entry name" value="Tyr_kinase_AS"/>
</dbReference>
<feature type="region of interest" description="Disordered" evidence="24">
    <location>
        <begin position="304"/>
        <end position="338"/>
    </location>
</feature>
<feature type="binding site" evidence="22">
    <location>
        <position position="693"/>
    </location>
    <ligand>
        <name>Mg(2+)</name>
        <dbReference type="ChEBI" id="CHEBI:18420"/>
    </ligand>
</feature>
<keyword evidence="18" id="KW-0393">Immunoglobulin domain</keyword>
<evidence type="ECO:0000256" key="23">
    <source>
        <dbReference type="PROSITE-ProRule" id="PRU10141"/>
    </source>
</evidence>
<feature type="binding site" evidence="21">
    <location>
        <begin position="515"/>
        <end position="522"/>
    </location>
    <ligand>
        <name>ATP</name>
        <dbReference type="ChEBI" id="CHEBI:30616"/>
    </ligand>
</feature>
<feature type="signal peptide" evidence="25">
    <location>
        <begin position="1"/>
        <end position="18"/>
    </location>
</feature>
<evidence type="ECO:0000313" key="28">
    <source>
        <dbReference type="Proteomes" id="UP001318040"/>
    </source>
</evidence>
<dbReference type="PIRSF" id="PIRSF000615">
    <property type="entry name" value="TyrPK_CSF1-R"/>
    <property type="match status" value="1"/>
</dbReference>
<proteinExistence type="predicted"/>
<feature type="domain" description="Ig-like" evidence="27">
    <location>
        <begin position="116"/>
        <end position="202"/>
    </location>
</feature>
<keyword evidence="13" id="KW-0472">Membrane</keyword>
<dbReference type="KEGG" id="pmrn:116946187"/>
<feature type="binding site" evidence="21">
    <location>
        <position position="679"/>
    </location>
    <ligand>
        <name>ATP</name>
        <dbReference type="ChEBI" id="CHEBI:30616"/>
    </ligand>
</feature>
<keyword evidence="14" id="KW-0418">Kinase</keyword>
<dbReference type="FunFam" id="2.60.40.10:FF:000004">
    <property type="entry name" value="DCC isoform 1"/>
    <property type="match status" value="1"/>
</dbReference>
<evidence type="ECO:0000313" key="29">
    <source>
        <dbReference type="RefSeq" id="XP_032817072.1"/>
    </source>
</evidence>
<dbReference type="SMART" id="SM00409">
    <property type="entry name" value="IG"/>
    <property type="match status" value="3"/>
</dbReference>
<dbReference type="PANTHER" id="PTHR24416">
    <property type="entry name" value="TYROSINE-PROTEIN KINASE RECEPTOR"/>
    <property type="match status" value="1"/>
</dbReference>
<evidence type="ECO:0000256" key="10">
    <source>
        <dbReference type="ARBA" id="ARBA00022741"/>
    </source>
</evidence>
<evidence type="ECO:0000256" key="11">
    <source>
        <dbReference type="ARBA" id="ARBA00022840"/>
    </source>
</evidence>
<evidence type="ECO:0000256" key="17">
    <source>
        <dbReference type="ARBA" id="ARBA00023180"/>
    </source>
</evidence>
<dbReference type="SUPFAM" id="SSF48726">
    <property type="entry name" value="Immunoglobulin"/>
    <property type="match status" value="3"/>
</dbReference>
<evidence type="ECO:0000256" key="7">
    <source>
        <dbReference type="ARBA" id="ARBA00022692"/>
    </source>
</evidence>
<reference evidence="29" key="1">
    <citation type="submission" date="2025-08" db="UniProtKB">
        <authorList>
            <consortium name="RefSeq"/>
        </authorList>
    </citation>
    <scope>IDENTIFICATION</scope>
    <source>
        <tissue evidence="29">Sperm</tissue>
    </source>
</reference>
<feature type="compositionally biased region" description="Polar residues" evidence="24">
    <location>
        <begin position="629"/>
        <end position="642"/>
    </location>
</feature>
<name>A0AAJ7X0Z9_PETMA</name>
<keyword evidence="12" id="KW-1133">Transmembrane helix</keyword>
<keyword evidence="28" id="KW-1185">Reference proteome</keyword>
<dbReference type="SUPFAM" id="SSF56112">
    <property type="entry name" value="Protein kinase-like (PK-like)"/>
    <property type="match status" value="1"/>
</dbReference>
<dbReference type="Pfam" id="PF13927">
    <property type="entry name" value="Ig_3"/>
    <property type="match status" value="1"/>
</dbReference>
<feature type="compositionally biased region" description="Gly residues" evidence="24">
    <location>
        <begin position="360"/>
        <end position="384"/>
    </location>
</feature>
<keyword evidence="14" id="KW-0829">Tyrosine-protein kinase</keyword>
<keyword evidence="8 25" id="KW-0732">Signal</keyword>
<dbReference type="PANTHER" id="PTHR24416:SF317">
    <property type="entry name" value="MUSCLE, SKELETAL RECEPTOR TYROSINE-PROTEIN KINASE"/>
    <property type="match status" value="1"/>
</dbReference>
<dbReference type="Gene3D" id="2.60.40.10">
    <property type="entry name" value="Immunoglobulins"/>
    <property type="match status" value="3"/>
</dbReference>
<feature type="binding site" evidence="21">
    <location>
        <begin position="589"/>
        <end position="595"/>
    </location>
    <ligand>
        <name>ATP</name>
        <dbReference type="ChEBI" id="CHEBI:30616"/>
    </ligand>
</feature>
<keyword evidence="4" id="KW-0217">Developmental protein</keyword>
<evidence type="ECO:0000256" key="8">
    <source>
        <dbReference type="ARBA" id="ARBA00022729"/>
    </source>
</evidence>
<dbReference type="InterPro" id="IPR050122">
    <property type="entry name" value="RTK"/>
</dbReference>
<dbReference type="GO" id="GO:0043235">
    <property type="term" value="C:receptor complex"/>
    <property type="evidence" value="ECO:0007669"/>
    <property type="project" value="TreeGrafter"/>
</dbReference>
<keyword evidence="22" id="KW-0479">Metal-binding</keyword>
<keyword evidence="15" id="KW-1015">Disulfide bond</keyword>
<evidence type="ECO:0000256" key="21">
    <source>
        <dbReference type="PIRSR" id="PIRSR000615-2"/>
    </source>
</evidence>
<dbReference type="Pfam" id="PF07714">
    <property type="entry name" value="PK_Tyr_Ser-Thr"/>
    <property type="match status" value="1"/>
</dbReference>
<evidence type="ECO:0000256" key="12">
    <source>
        <dbReference type="ARBA" id="ARBA00022989"/>
    </source>
</evidence>
<feature type="compositionally biased region" description="Low complexity" evidence="24">
    <location>
        <begin position="325"/>
        <end position="338"/>
    </location>
</feature>
<dbReference type="SMART" id="SM00408">
    <property type="entry name" value="IGc2"/>
    <property type="match status" value="3"/>
</dbReference>
<keyword evidence="14" id="KW-0808">Transferase</keyword>
<evidence type="ECO:0000256" key="5">
    <source>
        <dbReference type="ARBA" id="ARBA00022475"/>
    </source>
</evidence>
<dbReference type="SMART" id="SM00219">
    <property type="entry name" value="TyrKc"/>
    <property type="match status" value="1"/>
</dbReference>
<keyword evidence="9" id="KW-0677">Repeat</keyword>
<evidence type="ECO:0000256" key="15">
    <source>
        <dbReference type="ARBA" id="ARBA00023157"/>
    </source>
</evidence>
<dbReference type="InterPro" id="IPR020635">
    <property type="entry name" value="Tyr_kinase_cat_dom"/>
</dbReference>
<dbReference type="GO" id="GO:0017147">
    <property type="term" value="F:Wnt-protein binding"/>
    <property type="evidence" value="ECO:0007669"/>
    <property type="project" value="TreeGrafter"/>
</dbReference>
<keyword evidence="5" id="KW-1003">Cell membrane</keyword>
<dbReference type="PROSITE" id="PS50835">
    <property type="entry name" value="IG_LIKE"/>
    <property type="match status" value="3"/>
</dbReference>
<dbReference type="EC" id="2.7.10.1" evidence="3"/>
<evidence type="ECO:0000259" key="26">
    <source>
        <dbReference type="PROSITE" id="PS50011"/>
    </source>
</evidence>
<sequence>MAGCGVRALLLWLCVASASPDGPVITLGPENQDALVEQEASFTCHVTASPSAEITWSRNHVPVRRFDARYRLGEGGQLLTVVTVEEPDAGVYCCTASNGHGTPAHACAALQVKMKPRITRPPGDVTVVVGAKVVLPCISMGNPTPAISWTKDNAPLRESSRVSVLASGNLRVRGTTRTDGGLYRCAARNSFGVEYSRPALLTVHERSVDHASAEGPARMLQAPEAEYQVRHGAELVLLCRARGLPPPTLTWTRDGAPLPPELSAEVVTRGAVTESWVRLRVFLSANFACRADNVHGSAEARTHVSLQGDGPGSPGEASAAPTTQSPARGAAAPAVEVAPARGGGGGGVGGGGGGVGGTAGAAGAGGSDRGAGGSHGGGVGAGDGAGDDSGRRGGDGARHDPGMPEHVAPPPAAAASATHSMLVVISLVSGLGATALLTLLGAAACNAVRRQQRHKERRHGHDEGAGLPCEAPSNHVLLERIPPNPMYQRLSSLLSSRLQSLEYPRNNIQYVRDIGQGAFGRVFQARAPGLLAGEAVTMVAVKMLKEEASPDMQANFHREAALMAEFTHPNIVKLLGVCAVGKPFCLLFEFMPHGDLNEYLRRCSSEAGLAASSPPARAPTVTTATTTTQGDRSTLSAQSSGSEPVSLCCADKLFVATQVAAGMAYLAERKFVHRDLATRNCLVGNRLVVKISDFGLSQSIYAADYYKANENDAIPIRWMPPESIFYNRYTSESDVWAFGVVLWEIFSHGLQPYFGMSHEEVIYFVRDGNVLACPDGCPLDLYNLMRLCWAHAPADRPSFASVQHVLARMHAQLTAPAP</sequence>
<dbReference type="PROSITE" id="PS50011">
    <property type="entry name" value="PROTEIN_KINASE_DOM"/>
    <property type="match status" value="1"/>
</dbReference>
<dbReference type="RefSeq" id="XP_032817072.1">
    <property type="nucleotide sequence ID" value="XM_032961181.1"/>
</dbReference>
<dbReference type="GO" id="GO:0007169">
    <property type="term" value="P:cell surface receptor protein tyrosine kinase signaling pathway"/>
    <property type="evidence" value="ECO:0007669"/>
    <property type="project" value="TreeGrafter"/>
</dbReference>
<evidence type="ECO:0000259" key="27">
    <source>
        <dbReference type="PROSITE" id="PS50835"/>
    </source>
</evidence>
<dbReference type="GO" id="GO:0005524">
    <property type="term" value="F:ATP binding"/>
    <property type="evidence" value="ECO:0007669"/>
    <property type="project" value="UniProtKB-UniRule"/>
</dbReference>
<dbReference type="InterPro" id="IPR003598">
    <property type="entry name" value="Ig_sub2"/>
</dbReference>
<dbReference type="Gene3D" id="3.30.200.20">
    <property type="entry name" value="Phosphorylase Kinase, domain 1"/>
    <property type="match status" value="1"/>
</dbReference>
<dbReference type="InterPro" id="IPR013098">
    <property type="entry name" value="Ig_I-set"/>
</dbReference>
<evidence type="ECO:0000256" key="25">
    <source>
        <dbReference type="SAM" id="SignalP"/>
    </source>
</evidence>
<evidence type="ECO:0000256" key="24">
    <source>
        <dbReference type="SAM" id="MobiDB-lite"/>
    </source>
</evidence>
<evidence type="ECO:0000256" key="3">
    <source>
        <dbReference type="ARBA" id="ARBA00011902"/>
    </source>
</evidence>
<keyword evidence="7" id="KW-0812">Transmembrane</keyword>
<dbReference type="Gene3D" id="1.10.510.10">
    <property type="entry name" value="Transferase(Phosphotransferase) domain 1"/>
    <property type="match status" value="1"/>
</dbReference>
<accession>A0AAJ7X0Z9</accession>
<evidence type="ECO:0000256" key="22">
    <source>
        <dbReference type="PIRSR" id="PIRSR000615-3"/>
    </source>
</evidence>
<dbReference type="GO" id="GO:0046872">
    <property type="term" value="F:metal ion binding"/>
    <property type="evidence" value="ECO:0007669"/>
    <property type="project" value="UniProtKB-KW"/>
</dbReference>
<keyword evidence="16" id="KW-0675">Receptor</keyword>
<evidence type="ECO:0000256" key="4">
    <source>
        <dbReference type="ARBA" id="ARBA00022473"/>
    </source>
</evidence>
<dbReference type="GO" id="GO:0004714">
    <property type="term" value="F:transmembrane receptor protein tyrosine kinase activity"/>
    <property type="evidence" value="ECO:0007669"/>
    <property type="project" value="UniProtKB-EC"/>
</dbReference>
<feature type="binding site" evidence="22">
    <location>
        <position position="680"/>
    </location>
    <ligand>
        <name>Mg(2+)</name>
        <dbReference type="ChEBI" id="CHEBI:18420"/>
    </ligand>
</feature>
<dbReference type="InterPro" id="IPR017441">
    <property type="entry name" value="Protein_kinase_ATP_BS"/>
</dbReference>
<dbReference type="InterPro" id="IPR013783">
    <property type="entry name" value="Ig-like_fold"/>
</dbReference>
<dbReference type="InterPro" id="IPR000719">
    <property type="entry name" value="Prot_kinase_dom"/>
</dbReference>
<evidence type="ECO:0000256" key="20">
    <source>
        <dbReference type="PIRSR" id="PIRSR000615-1"/>
    </source>
</evidence>
<feature type="compositionally biased region" description="Basic and acidic residues" evidence="24">
    <location>
        <begin position="388"/>
        <end position="403"/>
    </location>
</feature>
<dbReference type="FunFam" id="3.30.200.20:FF:000159">
    <property type="entry name" value="muscle, skeletal receptor tyrosine-protein kinase"/>
    <property type="match status" value="1"/>
</dbReference>
<keyword evidence="11 21" id="KW-0067">ATP-binding</keyword>
<dbReference type="InterPro" id="IPR003599">
    <property type="entry name" value="Ig_sub"/>
</dbReference>
<keyword evidence="10 21" id="KW-0547">Nucleotide-binding</keyword>
<keyword evidence="22" id="KW-0460">Magnesium</keyword>
<comment type="catalytic activity">
    <reaction evidence="19">
        <text>L-tyrosyl-[protein] + ATP = O-phospho-L-tyrosyl-[protein] + ADP + H(+)</text>
        <dbReference type="Rhea" id="RHEA:10596"/>
        <dbReference type="Rhea" id="RHEA-COMP:10136"/>
        <dbReference type="Rhea" id="RHEA-COMP:20101"/>
        <dbReference type="ChEBI" id="CHEBI:15378"/>
        <dbReference type="ChEBI" id="CHEBI:30616"/>
        <dbReference type="ChEBI" id="CHEBI:46858"/>
        <dbReference type="ChEBI" id="CHEBI:61978"/>
        <dbReference type="ChEBI" id="CHEBI:456216"/>
        <dbReference type="EC" id="2.7.10.1"/>
    </reaction>
</comment>
<keyword evidence="17" id="KW-0325">Glycoprotein</keyword>
<evidence type="ECO:0000256" key="14">
    <source>
        <dbReference type="ARBA" id="ARBA00023137"/>
    </source>
</evidence>
<keyword evidence="6" id="KW-0597">Phosphoprotein</keyword>
<dbReference type="Pfam" id="PF07679">
    <property type="entry name" value="I-set"/>
    <property type="match status" value="2"/>
</dbReference>
<dbReference type="Proteomes" id="UP001318040">
    <property type="component" value="Chromosome 1"/>
</dbReference>
<dbReference type="CTD" id="4593"/>
<feature type="domain" description="Ig-like" evidence="27">
    <location>
        <begin position="216"/>
        <end position="305"/>
    </location>
</feature>
<dbReference type="InterPro" id="IPR007110">
    <property type="entry name" value="Ig-like_dom"/>
</dbReference>
<feature type="domain" description="Protein kinase" evidence="26">
    <location>
        <begin position="508"/>
        <end position="813"/>
    </location>
</feature>
<feature type="region of interest" description="Disordered" evidence="24">
    <location>
        <begin position="609"/>
        <end position="642"/>
    </location>
</feature>
<evidence type="ECO:0000256" key="19">
    <source>
        <dbReference type="ARBA" id="ARBA00051243"/>
    </source>
</evidence>
<dbReference type="InterPro" id="IPR001245">
    <property type="entry name" value="Ser-Thr/Tyr_kinase_cat_dom"/>
</dbReference>
<evidence type="ECO:0000256" key="13">
    <source>
        <dbReference type="ARBA" id="ARBA00023136"/>
    </source>
</evidence>
<dbReference type="PROSITE" id="PS00109">
    <property type="entry name" value="PROTEIN_KINASE_TYR"/>
    <property type="match status" value="1"/>
</dbReference>
<evidence type="ECO:0000256" key="2">
    <source>
        <dbReference type="ARBA" id="ARBA00004479"/>
    </source>
</evidence>
<evidence type="ECO:0000256" key="18">
    <source>
        <dbReference type="ARBA" id="ARBA00023319"/>
    </source>
</evidence>
<evidence type="ECO:0000256" key="16">
    <source>
        <dbReference type="ARBA" id="ARBA00023170"/>
    </source>
</evidence>
<dbReference type="GO" id="GO:0005886">
    <property type="term" value="C:plasma membrane"/>
    <property type="evidence" value="ECO:0007669"/>
    <property type="project" value="UniProtKB-SubCell"/>
</dbReference>
<feature type="chain" id="PRO_5042481666" description="receptor protein-tyrosine kinase" evidence="25">
    <location>
        <begin position="19"/>
        <end position="818"/>
    </location>
</feature>
<feature type="compositionally biased region" description="Low complexity" evidence="24">
    <location>
        <begin position="610"/>
        <end position="628"/>
    </location>
</feature>